<dbReference type="EMBL" id="SDGY01000001">
    <property type="protein sequence ID" value="TYC47120.1"/>
    <property type="molecule type" value="Genomic_DNA"/>
</dbReference>
<dbReference type="GO" id="GO:0055085">
    <property type="term" value="P:transmembrane transport"/>
    <property type="evidence" value="ECO:0007669"/>
    <property type="project" value="UniProtKB-UniRule"/>
</dbReference>
<feature type="transmembrane region" description="Helical" evidence="6">
    <location>
        <begin position="282"/>
        <end position="305"/>
    </location>
</feature>
<comment type="subcellular location">
    <subcellularLocation>
        <location evidence="1 6">Cell membrane</location>
        <topology evidence="1 6">Multi-pass membrane protein</topology>
    </subcellularLocation>
</comment>
<dbReference type="GO" id="GO:0005886">
    <property type="term" value="C:plasma membrane"/>
    <property type="evidence" value="ECO:0007669"/>
    <property type="project" value="UniProtKB-SubCell"/>
</dbReference>
<dbReference type="PIRSF" id="PIRSF018968">
    <property type="entry name" value="ABC_permease_BceB"/>
    <property type="match status" value="1"/>
</dbReference>
<evidence type="ECO:0000256" key="3">
    <source>
        <dbReference type="ARBA" id="ARBA00022692"/>
    </source>
</evidence>
<evidence type="ECO:0000313" key="8">
    <source>
        <dbReference type="EMBL" id="TYC47120.1"/>
    </source>
</evidence>
<evidence type="ECO:0000256" key="6">
    <source>
        <dbReference type="PIRNR" id="PIRNR018968"/>
    </source>
</evidence>
<organism evidence="8 9">
    <name type="scientific">Leuconostoc litchii</name>
    <dbReference type="NCBI Taxonomy" id="1981069"/>
    <lineage>
        <taxon>Bacteria</taxon>
        <taxon>Bacillati</taxon>
        <taxon>Bacillota</taxon>
        <taxon>Bacilli</taxon>
        <taxon>Lactobacillales</taxon>
        <taxon>Lactobacillaceae</taxon>
        <taxon>Leuconostoc</taxon>
    </lineage>
</organism>
<feature type="transmembrane region" description="Helical" evidence="6">
    <location>
        <begin position="109"/>
        <end position="135"/>
    </location>
</feature>
<feature type="domain" description="ABC3 transporter permease C-terminal" evidence="7">
    <location>
        <begin position="62"/>
        <end position="166"/>
    </location>
</feature>
<accession>A0A6P2CME2</accession>
<keyword evidence="2 6" id="KW-1003">Cell membrane</keyword>
<keyword evidence="3 6" id="KW-0812">Transmembrane</keyword>
<reference evidence="8 9" key="1">
    <citation type="submission" date="2019-01" db="EMBL/GenBank/DDBJ databases">
        <title>Leuconostoc litchii sp. nov., a novel lactic acid bacterium isolated from lychee.</title>
        <authorList>
            <person name="Wang L.-T."/>
        </authorList>
    </citation>
    <scope>NUCLEOTIDE SEQUENCE [LARGE SCALE GENOMIC DNA]</scope>
    <source>
        <strain evidence="8 9">MB7</strain>
    </source>
</reference>
<evidence type="ECO:0000256" key="2">
    <source>
        <dbReference type="ARBA" id="ARBA00022475"/>
    </source>
</evidence>
<proteinExistence type="inferred from homology"/>
<dbReference type="InterPro" id="IPR052536">
    <property type="entry name" value="ABC-4_Integral_Memb_Prot"/>
</dbReference>
<dbReference type="AlphaFoldDB" id="A0A6P2CME2"/>
<dbReference type="OrthoDB" id="1705903at2"/>
<evidence type="ECO:0000256" key="5">
    <source>
        <dbReference type="ARBA" id="ARBA00023136"/>
    </source>
</evidence>
<feature type="transmembrane region" description="Helical" evidence="6">
    <location>
        <begin position="227"/>
        <end position="250"/>
    </location>
</feature>
<gene>
    <name evidence="8" type="ORF">ESZ47_03020</name>
</gene>
<feature type="transmembrane region" description="Helical" evidence="6">
    <location>
        <begin position="197"/>
        <end position="215"/>
    </location>
</feature>
<feature type="transmembrane region" description="Helical" evidence="6">
    <location>
        <begin position="523"/>
        <end position="548"/>
    </location>
</feature>
<dbReference type="InterPro" id="IPR003838">
    <property type="entry name" value="ABC3_permease_C"/>
</dbReference>
<feature type="transmembrane region" description="Helical" evidence="6">
    <location>
        <begin position="582"/>
        <end position="604"/>
    </location>
</feature>
<feature type="transmembrane region" description="Helical" evidence="6">
    <location>
        <begin position="47"/>
        <end position="74"/>
    </location>
</feature>
<dbReference type="Proteomes" id="UP000442244">
    <property type="component" value="Unassembled WGS sequence"/>
</dbReference>
<keyword evidence="4 6" id="KW-1133">Transmembrane helix</keyword>
<sequence>MLYWKLAWQSIVKNKLEYLPFILAGSAAVALNLIIQLLIYSKGVKDLIASVSVIEMLSFGQVVICILSIIFLIYTYSFLSKRKQTEFGLFNVLGMQKMDLIKISWRQQLISFVLITVLGIISGLVFSKVLILLFMKLVGGNNFGLNISGLPILFVTIFFSVCFLCLLVKDVFSIIRMKTISLLHATKKGDSEPKNHWFLFILGIGLLAGGYYISLTVTSPLKAITQFFIAVLLVVCATYLLFIVASTIVLKLMKQNKAYYYQTNHFITVSNMLFRMKQNATGLASVSLLTTMALVVVVTTVSMFIGQEDYVNQQFPRAVILKKTNHQKNSVQTVHQLADKHHIKIKNSYSLEISSEIAGYLTENHKIQPLTDSSATSADGLSEIQFMTSKQFAKLTPSYQKLKTNEVYIYDRQGTFKEPMITFLNKTYHVKKILKRINGIPSEQPNMTHSMVIVVPSKNVTNAMGDIFNDLGDRKQAITYQNQLLFNVFGNSKNRKAFLKDLSQLPNTTVTDKFSTMNALKEFYGGFFFIGIIFSISFVMATGLIIYYKQISEGRADQQQFDILQKVGMSNDEVKRTVNSQIIWIFGLPIIIAVMHLCFAMPMIHKILQLFGIIIGPMVYITTFITIISMIVIYYLIYLRTSKTYYLQVSRKIS</sequence>
<feature type="transmembrane region" description="Helical" evidence="6">
    <location>
        <begin position="21"/>
        <end position="41"/>
    </location>
</feature>
<evidence type="ECO:0000256" key="4">
    <source>
        <dbReference type="ARBA" id="ARBA00022989"/>
    </source>
</evidence>
<dbReference type="InterPro" id="IPR027022">
    <property type="entry name" value="ABC_permease_BceB-typ"/>
</dbReference>
<keyword evidence="6" id="KW-0813">Transport</keyword>
<name>A0A6P2CME2_9LACO</name>
<feature type="transmembrane region" description="Helical" evidence="6">
    <location>
        <begin position="147"/>
        <end position="168"/>
    </location>
</feature>
<evidence type="ECO:0000313" key="9">
    <source>
        <dbReference type="Proteomes" id="UP000442244"/>
    </source>
</evidence>
<protein>
    <submittedName>
        <fullName evidence="8">ABC transporter permease</fullName>
    </submittedName>
</protein>
<dbReference type="PANTHER" id="PTHR46795">
    <property type="entry name" value="ABC TRANSPORTER PERMEASE-RELATED-RELATED"/>
    <property type="match status" value="1"/>
</dbReference>
<feature type="transmembrane region" description="Helical" evidence="6">
    <location>
        <begin position="610"/>
        <end position="637"/>
    </location>
</feature>
<comment type="caution">
    <text evidence="8">The sequence shown here is derived from an EMBL/GenBank/DDBJ whole genome shotgun (WGS) entry which is preliminary data.</text>
</comment>
<keyword evidence="5 6" id="KW-0472">Membrane</keyword>
<evidence type="ECO:0000256" key="1">
    <source>
        <dbReference type="ARBA" id="ARBA00004651"/>
    </source>
</evidence>
<dbReference type="PANTHER" id="PTHR46795:SF3">
    <property type="entry name" value="ABC TRANSPORTER PERMEASE"/>
    <property type="match status" value="1"/>
</dbReference>
<dbReference type="Pfam" id="PF02687">
    <property type="entry name" value="FtsX"/>
    <property type="match status" value="1"/>
</dbReference>
<keyword evidence="9" id="KW-1185">Reference proteome</keyword>
<evidence type="ECO:0000259" key="7">
    <source>
        <dbReference type="Pfam" id="PF02687"/>
    </source>
</evidence>
<comment type="similarity">
    <text evidence="6">Belongs to the ABC-4 integral membrane protein family.</text>
</comment>
<dbReference type="RefSeq" id="WP_148604614.1">
    <property type="nucleotide sequence ID" value="NZ_SDGY01000001.1"/>
</dbReference>